<dbReference type="Proteomes" id="UP000053157">
    <property type="component" value="Unassembled WGS sequence"/>
</dbReference>
<feature type="domain" description="MmgE/PrpD C-terminal" evidence="2">
    <location>
        <begin position="72"/>
        <end position="221"/>
    </location>
</feature>
<proteinExistence type="inferred from homology"/>
<dbReference type="InterPro" id="IPR036148">
    <property type="entry name" value="MmgE/PrpD_sf"/>
</dbReference>
<name>A0A0W1RG95_9EURY</name>
<evidence type="ECO:0000313" key="4">
    <source>
        <dbReference type="Proteomes" id="UP000053157"/>
    </source>
</evidence>
<comment type="similarity">
    <text evidence="1">Belongs to the PrpD family.</text>
</comment>
<protein>
    <recommendedName>
        <fullName evidence="2">MmgE/PrpD C-terminal domain-containing protein</fullName>
    </recommendedName>
</protein>
<dbReference type="AlphaFoldDB" id="A0A0W1RG95"/>
<accession>A0A0W1RG95</accession>
<dbReference type="SUPFAM" id="SSF103378">
    <property type="entry name" value="2-methylcitrate dehydratase PrpD"/>
    <property type="match status" value="1"/>
</dbReference>
<dbReference type="InterPro" id="IPR045337">
    <property type="entry name" value="MmgE_PrpD_C"/>
</dbReference>
<dbReference type="InterPro" id="IPR042183">
    <property type="entry name" value="MmgE/PrpD_sf_1"/>
</dbReference>
<dbReference type="Gene3D" id="3.30.1330.120">
    <property type="entry name" value="2-methylcitrate dehydratase PrpD"/>
    <property type="match status" value="1"/>
</dbReference>
<gene>
    <name evidence="3" type="ORF">AUR66_19780</name>
</gene>
<keyword evidence="4" id="KW-1185">Reference proteome</keyword>
<organism evidence="3 4">
    <name type="scientific">Haloferax profundi</name>
    <dbReference type="NCBI Taxonomy" id="1544718"/>
    <lineage>
        <taxon>Archaea</taxon>
        <taxon>Methanobacteriati</taxon>
        <taxon>Methanobacteriota</taxon>
        <taxon>Stenosarchaea group</taxon>
        <taxon>Halobacteria</taxon>
        <taxon>Halobacteriales</taxon>
        <taxon>Haloferacaceae</taxon>
        <taxon>Haloferax</taxon>
    </lineage>
</organism>
<dbReference type="EMBL" id="LOPV01000629">
    <property type="protein sequence ID" value="KTG12225.1"/>
    <property type="molecule type" value="Genomic_DNA"/>
</dbReference>
<evidence type="ECO:0000256" key="1">
    <source>
        <dbReference type="ARBA" id="ARBA00006174"/>
    </source>
</evidence>
<dbReference type="Gene3D" id="1.10.4100.10">
    <property type="entry name" value="2-methylcitrate dehydratase PrpD"/>
    <property type="match status" value="1"/>
</dbReference>
<comment type="caution">
    <text evidence="3">The sequence shown here is derived from an EMBL/GenBank/DDBJ whole genome shotgun (WGS) entry which is preliminary data.</text>
</comment>
<dbReference type="PANTHER" id="PTHR16943">
    <property type="entry name" value="2-METHYLCITRATE DEHYDRATASE-RELATED"/>
    <property type="match status" value="1"/>
</dbReference>
<reference evidence="3 4" key="1">
    <citation type="submission" date="2015-12" db="EMBL/GenBank/DDBJ databases">
        <title>Haloferax profundi sp. nov. isolated from the Discovery deep brine-seawater interface in the Red Sea.</title>
        <authorList>
            <person name="Zhang G."/>
            <person name="Stingl U."/>
            <person name="Rashid M."/>
        </authorList>
    </citation>
    <scope>NUCLEOTIDE SEQUENCE [LARGE SCALE GENOMIC DNA]</scope>
    <source>
        <strain evidence="3 4">SB29</strain>
    </source>
</reference>
<dbReference type="InterPro" id="IPR005656">
    <property type="entry name" value="MmgE_PrpD"/>
</dbReference>
<dbReference type="Pfam" id="PF19305">
    <property type="entry name" value="MmgE_PrpD_C"/>
    <property type="match status" value="1"/>
</dbReference>
<evidence type="ECO:0000313" key="3">
    <source>
        <dbReference type="EMBL" id="KTG12225.1"/>
    </source>
</evidence>
<dbReference type="PANTHER" id="PTHR16943:SF8">
    <property type="entry name" value="2-METHYLCITRATE DEHYDRATASE"/>
    <property type="match status" value="1"/>
</dbReference>
<sequence>MTKPLHAGHAAKSGVTAALLAQDGFTAGETAVGTEGGFLDLFSGSQPPVIDLLPDLGTEWGLLEHGIEMKKYPCCSFTHSGIAATNEIRTQHDVTPEEVESIEVIASEGAADCLQYPSPSTGVEARFSMPYVIARVVADGQIGLTAFEDNSIDEETIHGLQQNVHFHVDDEFPYNSHRTVVKVETTDGDILSFTQETPPGSVDNPLTDEELRWKFDECIDYSPLNVGKDKLFNRLSNLSEQTSIQRILGPIHNT</sequence>
<evidence type="ECO:0000259" key="2">
    <source>
        <dbReference type="Pfam" id="PF19305"/>
    </source>
</evidence>
<dbReference type="InterPro" id="IPR042188">
    <property type="entry name" value="MmgE/PrpD_sf_2"/>
</dbReference>
<dbReference type="GO" id="GO:0016829">
    <property type="term" value="F:lyase activity"/>
    <property type="evidence" value="ECO:0007669"/>
    <property type="project" value="InterPro"/>
</dbReference>